<evidence type="ECO:0000313" key="4">
    <source>
        <dbReference type="EMBL" id="BBD08239.1"/>
    </source>
</evidence>
<accession>A0A2Z6AYB5</accession>
<protein>
    <submittedName>
        <fullName evidence="4">Aminopeptidase</fullName>
    </submittedName>
</protein>
<gene>
    <name evidence="4" type="ORF">DFE_1513</name>
</gene>
<dbReference type="PANTHER" id="PTHR12147:SF26">
    <property type="entry name" value="PEPTIDASE M28 DOMAIN-CONTAINING PROTEIN"/>
    <property type="match status" value="1"/>
</dbReference>
<dbReference type="InterPro" id="IPR045175">
    <property type="entry name" value="M28_fam"/>
</dbReference>
<dbReference type="SUPFAM" id="SSF53187">
    <property type="entry name" value="Zn-dependent exopeptidases"/>
    <property type="match status" value="1"/>
</dbReference>
<dbReference type="AlphaFoldDB" id="A0A2Z6AYB5"/>
<dbReference type="GO" id="GO:0004177">
    <property type="term" value="F:aminopeptidase activity"/>
    <property type="evidence" value="ECO:0007669"/>
    <property type="project" value="UniProtKB-KW"/>
</dbReference>
<dbReference type="KEGG" id="dfl:DFE_1513"/>
<dbReference type="InterPro" id="IPR001261">
    <property type="entry name" value="ArgE/DapE_CS"/>
</dbReference>
<dbReference type="InterPro" id="IPR007484">
    <property type="entry name" value="Peptidase_M28"/>
</dbReference>
<dbReference type="GO" id="GO:0006508">
    <property type="term" value="P:proteolysis"/>
    <property type="evidence" value="ECO:0007669"/>
    <property type="project" value="InterPro"/>
</dbReference>
<evidence type="ECO:0000256" key="1">
    <source>
        <dbReference type="ARBA" id="ARBA00022801"/>
    </source>
</evidence>
<dbReference type="PROSITE" id="PS00758">
    <property type="entry name" value="ARGE_DAPE_CPG2_1"/>
    <property type="match status" value="1"/>
</dbReference>
<dbReference type="Gene3D" id="3.40.630.10">
    <property type="entry name" value="Zn peptidases"/>
    <property type="match status" value="1"/>
</dbReference>
<evidence type="ECO:0000259" key="3">
    <source>
        <dbReference type="Pfam" id="PF04389"/>
    </source>
</evidence>
<sequence>MHHAQPHLHSFVTSTITAGFRIALLLGALFLTLPRPLWAGQHWDKPAVTANLKAHVMALASDIGERNMDAPDNYQRASAYITGQLTAAGVSFEHLRPIPDYPSPPIIVANFGPNSVSTPTNFASSPRKAAPTPNTAGATNNTSSRIGPALLLCAHYDTVPEAPGANDNASGVAVLLELARLLKASPPRTDVQIAFFPNEEEPYFMTPASGSVQYAQHLSRQGALPDRVVAVDSVGWTGKDAGWRTFLRFSGGNLTVGARPADRALAETLTMALNNATDTEAVVTKDGAFWIDKSDHAPFAAQGCEAVLLTAPGTLAYPCLHKPCDTAEKLDYNTMERTVSGLLEFTTQHPSNPR</sequence>
<keyword evidence="4" id="KW-0031">Aminopeptidase</keyword>
<keyword evidence="5" id="KW-1185">Reference proteome</keyword>
<feature type="region of interest" description="Disordered" evidence="2">
    <location>
        <begin position="119"/>
        <end position="142"/>
    </location>
</feature>
<dbReference type="RefSeq" id="WP_126378171.1">
    <property type="nucleotide sequence ID" value="NZ_AP017378.1"/>
</dbReference>
<proteinExistence type="predicted"/>
<feature type="compositionally biased region" description="Low complexity" evidence="2">
    <location>
        <begin position="129"/>
        <end position="142"/>
    </location>
</feature>
<reference evidence="4 5" key="1">
    <citation type="journal article" date="2018" name="Sci. Adv.">
        <title>Multi-heme cytochromes provide a pathway for survival in energy-limited environments.</title>
        <authorList>
            <person name="Deng X."/>
            <person name="Dohmae N."/>
            <person name="Nealson K.H."/>
            <person name="Hashimoto K."/>
            <person name="Okamoto A."/>
        </authorList>
    </citation>
    <scope>NUCLEOTIDE SEQUENCE [LARGE SCALE GENOMIC DNA]</scope>
    <source>
        <strain evidence="4 5">IS5</strain>
    </source>
</reference>
<keyword evidence="1" id="KW-0378">Hydrolase</keyword>
<evidence type="ECO:0000256" key="2">
    <source>
        <dbReference type="SAM" id="MobiDB-lite"/>
    </source>
</evidence>
<feature type="domain" description="Peptidase M28" evidence="3">
    <location>
        <begin position="137"/>
        <end position="345"/>
    </location>
</feature>
<keyword evidence="4" id="KW-0645">Protease</keyword>
<dbReference type="Pfam" id="PF04389">
    <property type="entry name" value="Peptidase_M28"/>
    <property type="match status" value="1"/>
</dbReference>
<dbReference type="GO" id="GO:0008235">
    <property type="term" value="F:metalloexopeptidase activity"/>
    <property type="evidence" value="ECO:0007669"/>
    <property type="project" value="InterPro"/>
</dbReference>
<organism evidence="4 5">
    <name type="scientific">Desulfovibrio ferrophilus</name>
    <dbReference type="NCBI Taxonomy" id="241368"/>
    <lineage>
        <taxon>Bacteria</taxon>
        <taxon>Pseudomonadati</taxon>
        <taxon>Thermodesulfobacteriota</taxon>
        <taxon>Desulfovibrionia</taxon>
        <taxon>Desulfovibrionales</taxon>
        <taxon>Desulfovibrionaceae</taxon>
        <taxon>Desulfovibrio</taxon>
    </lineage>
</organism>
<dbReference type="PANTHER" id="PTHR12147">
    <property type="entry name" value="METALLOPEPTIDASE M28 FAMILY MEMBER"/>
    <property type="match status" value="1"/>
</dbReference>
<evidence type="ECO:0000313" key="5">
    <source>
        <dbReference type="Proteomes" id="UP000269883"/>
    </source>
</evidence>
<dbReference type="OrthoDB" id="9789219at2"/>
<dbReference type="EMBL" id="AP017378">
    <property type="protein sequence ID" value="BBD08239.1"/>
    <property type="molecule type" value="Genomic_DNA"/>
</dbReference>
<name>A0A2Z6AYB5_9BACT</name>
<dbReference type="Proteomes" id="UP000269883">
    <property type="component" value="Chromosome"/>
</dbReference>